<dbReference type="Gene3D" id="3.40.50.150">
    <property type="entry name" value="Vaccinia Virus protein VP39"/>
    <property type="match status" value="1"/>
</dbReference>
<dbReference type="GO" id="GO:0009234">
    <property type="term" value="P:menaquinone biosynthetic process"/>
    <property type="evidence" value="ECO:0007669"/>
    <property type="project" value="UniProtKB-KW"/>
</dbReference>
<keyword evidence="3" id="KW-0489">Methyltransferase</keyword>
<dbReference type="AlphaFoldDB" id="A0A967F0Q0"/>
<dbReference type="InterPro" id="IPR041698">
    <property type="entry name" value="Methyltransf_25"/>
</dbReference>
<dbReference type="CDD" id="cd02440">
    <property type="entry name" value="AdoMet_MTases"/>
    <property type="match status" value="1"/>
</dbReference>
<proteinExistence type="predicted"/>
<keyword evidence="1" id="KW-0474">Menaquinone biosynthesis</keyword>
<comment type="caution">
    <text evidence="3">The sequence shown here is derived from an EMBL/GenBank/DDBJ whole genome shotgun (WGS) entry which is preliminary data.</text>
</comment>
<dbReference type="InterPro" id="IPR029063">
    <property type="entry name" value="SAM-dependent_MTases_sf"/>
</dbReference>
<dbReference type="EMBL" id="JAAQPH010000016">
    <property type="protein sequence ID" value="NIA70855.1"/>
    <property type="molecule type" value="Genomic_DNA"/>
</dbReference>
<dbReference type="PANTHER" id="PTHR43591">
    <property type="entry name" value="METHYLTRANSFERASE"/>
    <property type="match status" value="1"/>
</dbReference>
<dbReference type="SUPFAM" id="SSF53335">
    <property type="entry name" value="S-adenosyl-L-methionine-dependent methyltransferases"/>
    <property type="match status" value="1"/>
</dbReference>
<dbReference type="RefSeq" id="WP_167227876.1">
    <property type="nucleotide sequence ID" value="NZ_JAAQPH010000016.1"/>
</dbReference>
<keyword evidence="3" id="KW-0808">Transferase</keyword>
<dbReference type="Proteomes" id="UP000761264">
    <property type="component" value="Unassembled WGS sequence"/>
</dbReference>
<evidence type="ECO:0000256" key="1">
    <source>
        <dbReference type="ARBA" id="ARBA00022428"/>
    </source>
</evidence>
<reference evidence="3" key="1">
    <citation type="submission" date="2020-03" db="EMBL/GenBank/DDBJ databases">
        <title>Genome of Pelagibius litoralis DSM 21314T.</title>
        <authorList>
            <person name="Wang G."/>
        </authorList>
    </citation>
    <scope>NUCLEOTIDE SEQUENCE</scope>
    <source>
        <strain evidence="3">DSM 21314</strain>
    </source>
</reference>
<dbReference type="InterPro" id="IPR004033">
    <property type="entry name" value="UbiE/COQ5_MeTrFase"/>
</dbReference>
<dbReference type="GO" id="GO:0008168">
    <property type="term" value="F:methyltransferase activity"/>
    <property type="evidence" value="ECO:0007669"/>
    <property type="project" value="UniProtKB-KW"/>
</dbReference>
<evidence type="ECO:0000313" key="3">
    <source>
        <dbReference type="EMBL" id="NIA70855.1"/>
    </source>
</evidence>
<dbReference type="PROSITE" id="PS51608">
    <property type="entry name" value="SAM_MT_UBIE"/>
    <property type="match status" value="1"/>
</dbReference>
<evidence type="ECO:0000313" key="4">
    <source>
        <dbReference type="Proteomes" id="UP000761264"/>
    </source>
</evidence>
<keyword evidence="4" id="KW-1185">Reference proteome</keyword>
<dbReference type="GO" id="GO:0032259">
    <property type="term" value="P:methylation"/>
    <property type="evidence" value="ECO:0007669"/>
    <property type="project" value="UniProtKB-KW"/>
</dbReference>
<accession>A0A967F0Q0</accession>
<name>A0A967F0Q0_9PROT</name>
<evidence type="ECO:0000259" key="2">
    <source>
        <dbReference type="Pfam" id="PF13649"/>
    </source>
</evidence>
<protein>
    <submittedName>
        <fullName evidence="3">Class I SAM-dependent methyltransferase</fullName>
    </submittedName>
</protein>
<dbReference type="PANTHER" id="PTHR43591:SF99">
    <property type="entry name" value="OS06G0646000 PROTEIN"/>
    <property type="match status" value="1"/>
</dbReference>
<feature type="domain" description="Methyltransferase" evidence="2">
    <location>
        <begin position="50"/>
        <end position="146"/>
    </location>
</feature>
<gene>
    <name evidence="3" type="ORF">HBA54_19840</name>
</gene>
<sequence>MQNDLEAAKAKAEATYNSAADLFDAGSNAFWSRHGRGTVERLNLTLGASVLDVGCGTGASAIPAAERIGPRGRVIAVDLAENMLSRARARAQDQGLANVEFRRGDMTDLGFPDMHFDAVISVFSVFFVPDMERQVAELWRMLRPGGLFAVTSWTPRFLEPCVGPFWDEVERRRPELRRVCNPWERIGSAPALREVLQAGGAKNIEVEERRDWQSLADPEDWWTVVLGSGLCWTVDQLSPEDAEELHQESVRWVADNQIISFDTSVLFARAQKPQA</sequence>
<dbReference type="Pfam" id="PF13649">
    <property type="entry name" value="Methyltransf_25"/>
    <property type="match status" value="1"/>
</dbReference>
<organism evidence="3 4">
    <name type="scientific">Pelagibius litoralis</name>
    <dbReference type="NCBI Taxonomy" id="374515"/>
    <lineage>
        <taxon>Bacteria</taxon>
        <taxon>Pseudomonadati</taxon>
        <taxon>Pseudomonadota</taxon>
        <taxon>Alphaproteobacteria</taxon>
        <taxon>Rhodospirillales</taxon>
        <taxon>Rhodovibrionaceae</taxon>
        <taxon>Pelagibius</taxon>
    </lineage>
</organism>